<accession>A0A1E8PZE8</accession>
<reference evidence="2 3" key="1">
    <citation type="submission" date="2016-09" db="EMBL/GenBank/DDBJ databases">
        <title>genome sequence of Mycobacterium sp. 739 SCH.</title>
        <authorList>
            <person name="Greninger A.L."/>
            <person name="Qin X."/>
            <person name="Jerome K."/>
            <person name="Vora S."/>
            <person name="Quinn K."/>
        </authorList>
    </citation>
    <scope>NUCLEOTIDE SEQUENCE [LARGE SCALE GENOMIC DNA]</scope>
    <source>
        <strain evidence="2 3">SCH</strain>
    </source>
</reference>
<proteinExistence type="predicted"/>
<dbReference type="Proteomes" id="UP000178953">
    <property type="component" value="Unassembled WGS sequence"/>
</dbReference>
<keyword evidence="3" id="KW-1185">Reference proteome</keyword>
<sequence>MVVPQAPRQRSVADLVISIATLVLTALCGVAAGLMGFFLLAFLDHCPPPTCSVDGAVTAVGVALLAAVAMGVTGVVVTVVQLVRKAPAWPFAVGTFVLCGLACVLGGVGYTAATGG</sequence>
<keyword evidence="1" id="KW-0472">Membrane</keyword>
<dbReference type="EMBL" id="MCHX01000074">
    <property type="protein sequence ID" value="OFJ51220.1"/>
    <property type="molecule type" value="Genomic_DNA"/>
</dbReference>
<keyword evidence="1" id="KW-0812">Transmembrane</keyword>
<name>A0A1E8PZE8_9MYCO</name>
<feature type="transmembrane region" description="Helical" evidence="1">
    <location>
        <begin position="55"/>
        <end position="79"/>
    </location>
</feature>
<protein>
    <submittedName>
        <fullName evidence="2">Uncharacterized protein</fullName>
    </submittedName>
</protein>
<keyword evidence="1" id="KW-1133">Transmembrane helix</keyword>
<feature type="transmembrane region" description="Helical" evidence="1">
    <location>
        <begin position="12"/>
        <end position="43"/>
    </location>
</feature>
<organism evidence="2 3">
    <name type="scientific">Mycolicibacterium grossiae</name>
    <dbReference type="NCBI Taxonomy" id="1552759"/>
    <lineage>
        <taxon>Bacteria</taxon>
        <taxon>Bacillati</taxon>
        <taxon>Actinomycetota</taxon>
        <taxon>Actinomycetes</taxon>
        <taxon>Mycobacteriales</taxon>
        <taxon>Mycobacteriaceae</taxon>
        <taxon>Mycolicibacterium</taxon>
    </lineage>
</organism>
<gene>
    <name evidence="2" type="ORF">BEL07_23935</name>
</gene>
<feature type="transmembrane region" description="Helical" evidence="1">
    <location>
        <begin position="91"/>
        <end position="113"/>
    </location>
</feature>
<dbReference type="RefSeq" id="WP_070355560.1">
    <property type="nucleotide sequence ID" value="NZ_CP043474.1"/>
</dbReference>
<evidence type="ECO:0000256" key="1">
    <source>
        <dbReference type="SAM" id="Phobius"/>
    </source>
</evidence>
<evidence type="ECO:0000313" key="2">
    <source>
        <dbReference type="EMBL" id="OFJ51220.1"/>
    </source>
</evidence>
<evidence type="ECO:0000313" key="3">
    <source>
        <dbReference type="Proteomes" id="UP000178953"/>
    </source>
</evidence>
<comment type="caution">
    <text evidence="2">The sequence shown here is derived from an EMBL/GenBank/DDBJ whole genome shotgun (WGS) entry which is preliminary data.</text>
</comment>
<dbReference type="AlphaFoldDB" id="A0A1E8PZE8"/>